<feature type="domain" description="PB1" evidence="6">
    <location>
        <begin position="399"/>
        <end position="486"/>
    </location>
</feature>
<dbReference type="InterPro" id="IPR053793">
    <property type="entry name" value="PB1-like"/>
</dbReference>
<protein>
    <recommendedName>
        <fullName evidence="8">CBS domain-containing protein</fullName>
    </recommendedName>
</protein>
<keyword evidence="4" id="KW-1133">Transmembrane helix</keyword>
<evidence type="ECO:0000256" key="3">
    <source>
        <dbReference type="SAM" id="MobiDB-lite"/>
    </source>
</evidence>
<evidence type="ECO:0000259" key="5">
    <source>
        <dbReference type="PROSITE" id="PS51371"/>
    </source>
</evidence>
<dbReference type="PROSITE" id="PS51371">
    <property type="entry name" value="CBS"/>
    <property type="match status" value="4"/>
</dbReference>
<evidence type="ECO:0000256" key="2">
    <source>
        <dbReference type="PROSITE-ProRule" id="PRU00703"/>
    </source>
</evidence>
<keyword evidence="2" id="KW-0129">CBS domain</keyword>
<dbReference type="SMART" id="SM00116">
    <property type="entry name" value="CBS"/>
    <property type="match status" value="4"/>
</dbReference>
<evidence type="ECO:0000313" key="7">
    <source>
        <dbReference type="EMBL" id="MBA4679440.1"/>
    </source>
</evidence>
<dbReference type="SMART" id="SM00666">
    <property type="entry name" value="PB1"/>
    <property type="match status" value="1"/>
</dbReference>
<feature type="domain" description="CBS" evidence="5">
    <location>
        <begin position="220"/>
        <end position="280"/>
    </location>
</feature>
<feature type="domain" description="CBS" evidence="5">
    <location>
        <begin position="287"/>
        <end position="345"/>
    </location>
</feature>
<proteinExistence type="predicted"/>
<accession>A0A7C9EXL5</accession>
<keyword evidence="1" id="KW-0677">Repeat</keyword>
<dbReference type="AlphaFoldDB" id="A0A7C9EXL5"/>
<dbReference type="CDD" id="cd17782">
    <property type="entry name" value="CBS_pair_MUG70_2"/>
    <property type="match status" value="1"/>
</dbReference>
<dbReference type="EMBL" id="GISG01283347">
    <property type="protein sequence ID" value="MBA4679440.1"/>
    <property type="molecule type" value="Transcribed_RNA"/>
</dbReference>
<keyword evidence="4" id="KW-0812">Transmembrane</keyword>
<dbReference type="Gene3D" id="3.10.20.90">
    <property type="entry name" value="Phosphatidylinositol 3-kinase Catalytic Subunit, Chain A, domain 1"/>
    <property type="match status" value="1"/>
</dbReference>
<evidence type="ECO:0000259" key="6">
    <source>
        <dbReference type="PROSITE" id="PS51745"/>
    </source>
</evidence>
<feature type="domain" description="CBS" evidence="5">
    <location>
        <begin position="119"/>
        <end position="177"/>
    </location>
</feature>
<dbReference type="InterPro" id="IPR051462">
    <property type="entry name" value="CBS_domain-containing"/>
</dbReference>
<dbReference type="InterPro" id="IPR046342">
    <property type="entry name" value="CBS_dom_sf"/>
</dbReference>
<sequence length="535" mass="57651">MSGQGGRRSFSSSTSHGKHKAIENGVPSESNRRALASSRSMGLTGERTVKRLRLSRALTIPDTTSVYDACRKMAARRADAVLLTDSNALLSGILTDKDIATRVIAQELNLEETPVSQVMTRNPMFVLSDTLAVEALQKMVQGKFRHLPVVDNGEVVALLDIAKCLYDAIARMERAAEKGKAIAAAVEGVEKSWGSSISGPNTFIEALRERVFRPSLSTVLSEHSKLLTVSPTETVLEAAKKMLESRLSCAIVVSENKPRGILTSKDILMRVIAQNLSPDSTLVEKVMTPNPECATVDTPIVDALHTMHDGKFLHLPVVDRDGHVVAVVDVIHITHAAIATVGNTGGANTEATTNMMQRFWDSAMQLGPVDEEEETRSEGSLKLPSEGGETAKSLFTSAPNSFAFKIEDKRGRMHRFICDTRSMTDLITCILQRVGDDIDRSHLPQILYEDEDGDKVVLATDSDLAAAVDHAKSAGWKGLKLHLDNSGSKGRRRASGSTSVDYAHADAWAAAYSTVAAGAALVAGLGVLAFLRRNG</sequence>
<dbReference type="Pfam" id="PF00571">
    <property type="entry name" value="CBS"/>
    <property type="match status" value="4"/>
</dbReference>
<dbReference type="InterPro" id="IPR000270">
    <property type="entry name" value="PB1_dom"/>
</dbReference>
<feature type="region of interest" description="Disordered" evidence="3">
    <location>
        <begin position="1"/>
        <end position="42"/>
    </location>
</feature>
<dbReference type="PANTHER" id="PTHR48108:SF26">
    <property type="entry name" value="CBS DOMAIN-CONTAINING PROTEIN DDB_G0289609"/>
    <property type="match status" value="1"/>
</dbReference>
<evidence type="ECO:0000256" key="4">
    <source>
        <dbReference type="SAM" id="Phobius"/>
    </source>
</evidence>
<dbReference type="SUPFAM" id="SSF54631">
    <property type="entry name" value="CBS-domain pair"/>
    <property type="match status" value="2"/>
</dbReference>
<name>A0A7C9EXL5_OPUST</name>
<keyword evidence="4" id="KW-0472">Membrane</keyword>
<feature type="domain" description="CBS" evidence="5">
    <location>
        <begin position="53"/>
        <end position="112"/>
    </location>
</feature>
<reference evidence="7" key="1">
    <citation type="journal article" date="2013" name="J. Plant Res.">
        <title>Effect of fungi and light on seed germination of three Opuntia species from semiarid lands of central Mexico.</title>
        <authorList>
            <person name="Delgado-Sanchez P."/>
            <person name="Jimenez-Bremont J.F."/>
            <person name="Guerrero-Gonzalez Mde L."/>
            <person name="Flores J."/>
        </authorList>
    </citation>
    <scope>NUCLEOTIDE SEQUENCE</scope>
    <source>
        <tissue evidence="7">Cladode</tissue>
    </source>
</reference>
<evidence type="ECO:0008006" key="8">
    <source>
        <dbReference type="Google" id="ProtNLM"/>
    </source>
</evidence>
<reference evidence="7" key="2">
    <citation type="submission" date="2020-07" db="EMBL/GenBank/DDBJ databases">
        <authorList>
            <person name="Vera ALvarez R."/>
            <person name="Arias-Moreno D.M."/>
            <person name="Jimenez-Jacinto V."/>
            <person name="Jimenez-Bremont J.F."/>
            <person name="Swaminathan K."/>
            <person name="Moose S.P."/>
            <person name="Guerrero-Gonzalez M.L."/>
            <person name="Marino-Ramirez L."/>
            <person name="Landsman D."/>
            <person name="Rodriguez-Kessler M."/>
            <person name="Delgado-Sanchez P."/>
        </authorList>
    </citation>
    <scope>NUCLEOTIDE SEQUENCE</scope>
    <source>
        <tissue evidence="7">Cladode</tissue>
    </source>
</reference>
<dbReference type="Pfam" id="PF00564">
    <property type="entry name" value="PB1"/>
    <property type="match status" value="1"/>
</dbReference>
<dbReference type="Gene3D" id="3.10.580.10">
    <property type="entry name" value="CBS-domain"/>
    <property type="match status" value="2"/>
</dbReference>
<dbReference type="CDD" id="cd06409">
    <property type="entry name" value="PB1_MUG70"/>
    <property type="match status" value="1"/>
</dbReference>
<feature type="region of interest" description="Disordered" evidence="3">
    <location>
        <begin position="368"/>
        <end position="389"/>
    </location>
</feature>
<organism evidence="7">
    <name type="scientific">Opuntia streptacantha</name>
    <name type="common">Prickly pear cactus</name>
    <name type="synonym">Opuntia cardona</name>
    <dbReference type="NCBI Taxonomy" id="393608"/>
    <lineage>
        <taxon>Eukaryota</taxon>
        <taxon>Viridiplantae</taxon>
        <taxon>Streptophyta</taxon>
        <taxon>Embryophyta</taxon>
        <taxon>Tracheophyta</taxon>
        <taxon>Spermatophyta</taxon>
        <taxon>Magnoliopsida</taxon>
        <taxon>eudicotyledons</taxon>
        <taxon>Gunneridae</taxon>
        <taxon>Pentapetalae</taxon>
        <taxon>Caryophyllales</taxon>
        <taxon>Cactineae</taxon>
        <taxon>Cactaceae</taxon>
        <taxon>Opuntioideae</taxon>
        <taxon>Opuntia</taxon>
    </lineage>
</organism>
<dbReference type="CDD" id="cd17781">
    <property type="entry name" value="CBS_pair_MUG70_1"/>
    <property type="match status" value="1"/>
</dbReference>
<dbReference type="PANTHER" id="PTHR48108">
    <property type="entry name" value="CBS DOMAIN-CONTAINING PROTEIN CBSX2, CHLOROPLASTIC"/>
    <property type="match status" value="1"/>
</dbReference>
<dbReference type="PROSITE" id="PS51745">
    <property type="entry name" value="PB1"/>
    <property type="match status" value="1"/>
</dbReference>
<dbReference type="SUPFAM" id="SSF54277">
    <property type="entry name" value="CAD &amp; PB1 domains"/>
    <property type="match status" value="1"/>
</dbReference>
<dbReference type="InterPro" id="IPR000644">
    <property type="entry name" value="CBS_dom"/>
</dbReference>
<feature type="transmembrane region" description="Helical" evidence="4">
    <location>
        <begin position="507"/>
        <end position="531"/>
    </location>
</feature>
<evidence type="ECO:0000256" key="1">
    <source>
        <dbReference type="ARBA" id="ARBA00022737"/>
    </source>
</evidence>